<evidence type="ECO:0000313" key="3">
    <source>
        <dbReference type="Proteomes" id="UP000314294"/>
    </source>
</evidence>
<organism evidence="2 3">
    <name type="scientific">Liparis tanakae</name>
    <name type="common">Tanaka's snailfish</name>
    <dbReference type="NCBI Taxonomy" id="230148"/>
    <lineage>
        <taxon>Eukaryota</taxon>
        <taxon>Metazoa</taxon>
        <taxon>Chordata</taxon>
        <taxon>Craniata</taxon>
        <taxon>Vertebrata</taxon>
        <taxon>Euteleostomi</taxon>
        <taxon>Actinopterygii</taxon>
        <taxon>Neopterygii</taxon>
        <taxon>Teleostei</taxon>
        <taxon>Neoteleostei</taxon>
        <taxon>Acanthomorphata</taxon>
        <taxon>Eupercaria</taxon>
        <taxon>Perciformes</taxon>
        <taxon>Cottioidei</taxon>
        <taxon>Cottales</taxon>
        <taxon>Liparidae</taxon>
        <taxon>Liparis</taxon>
    </lineage>
</organism>
<protein>
    <submittedName>
        <fullName evidence="2">Uncharacterized protein</fullName>
    </submittedName>
</protein>
<evidence type="ECO:0000313" key="2">
    <source>
        <dbReference type="EMBL" id="TNN31045.1"/>
    </source>
</evidence>
<feature type="compositionally biased region" description="Basic and acidic residues" evidence="1">
    <location>
        <begin position="82"/>
        <end position="117"/>
    </location>
</feature>
<comment type="caution">
    <text evidence="2">The sequence shown here is derived from an EMBL/GenBank/DDBJ whole genome shotgun (WGS) entry which is preliminary data.</text>
</comment>
<accession>A0A4Z2EQG2</accession>
<sequence>MAIPPRAPRREEDSLGACSKRKVLNDDLSADTKLSADRLADKSSKEKISDSDSDGLPADGESRPKQSKFAEAMGKMNPFRSNRKDAEDTETIRDNEKPHPDMKRTSTHGGAEDDPVR</sequence>
<proteinExistence type="predicted"/>
<feature type="compositionally biased region" description="Basic and acidic residues" evidence="1">
    <location>
        <begin position="34"/>
        <end position="50"/>
    </location>
</feature>
<dbReference type="Proteomes" id="UP000314294">
    <property type="component" value="Unassembled WGS sequence"/>
</dbReference>
<evidence type="ECO:0000256" key="1">
    <source>
        <dbReference type="SAM" id="MobiDB-lite"/>
    </source>
</evidence>
<dbReference type="AlphaFoldDB" id="A0A4Z2EQG2"/>
<reference evidence="2 3" key="1">
    <citation type="submission" date="2019-03" db="EMBL/GenBank/DDBJ databases">
        <title>First draft genome of Liparis tanakae, snailfish: a comprehensive survey of snailfish specific genes.</title>
        <authorList>
            <person name="Kim W."/>
            <person name="Song I."/>
            <person name="Jeong J.-H."/>
            <person name="Kim D."/>
            <person name="Kim S."/>
            <person name="Ryu S."/>
            <person name="Song J.Y."/>
            <person name="Lee S.K."/>
        </authorList>
    </citation>
    <scope>NUCLEOTIDE SEQUENCE [LARGE SCALE GENOMIC DNA]</scope>
    <source>
        <tissue evidence="2">Muscle</tissue>
    </source>
</reference>
<feature type="region of interest" description="Disordered" evidence="1">
    <location>
        <begin position="1"/>
        <end position="117"/>
    </location>
</feature>
<dbReference type="OrthoDB" id="6363454at2759"/>
<dbReference type="EMBL" id="SRLO01003866">
    <property type="protein sequence ID" value="TNN31045.1"/>
    <property type="molecule type" value="Genomic_DNA"/>
</dbReference>
<name>A0A4Z2EQG2_9TELE</name>
<keyword evidence="3" id="KW-1185">Reference proteome</keyword>
<gene>
    <name evidence="2" type="ORF">EYF80_058804</name>
</gene>